<dbReference type="GO" id="GO:0031956">
    <property type="term" value="F:medium-chain fatty acid-CoA ligase activity"/>
    <property type="evidence" value="ECO:0007669"/>
    <property type="project" value="TreeGrafter"/>
</dbReference>
<dbReference type="InterPro" id="IPR020845">
    <property type="entry name" value="AMP-binding_CS"/>
</dbReference>
<dbReference type="Gene3D" id="3.40.50.12780">
    <property type="entry name" value="N-terminal domain of ligase-like"/>
    <property type="match status" value="1"/>
</dbReference>
<dbReference type="InterPro" id="IPR045851">
    <property type="entry name" value="AMP-bd_C_sf"/>
</dbReference>
<evidence type="ECO:0000313" key="6">
    <source>
        <dbReference type="Proteomes" id="UP000218944"/>
    </source>
</evidence>
<protein>
    <submittedName>
        <fullName evidence="5">Acyl-CoA synthetase</fullName>
    </submittedName>
</protein>
<dbReference type="EMBL" id="NSJV01000096">
    <property type="protein sequence ID" value="PAU49944.1"/>
    <property type="molecule type" value="Genomic_DNA"/>
</dbReference>
<feature type="domain" description="AMP-dependent synthetase/ligase" evidence="3">
    <location>
        <begin position="11"/>
        <end position="385"/>
    </location>
</feature>
<comment type="similarity">
    <text evidence="1">Belongs to the ATP-dependent AMP-binding enzyme family.</text>
</comment>
<keyword evidence="6" id="KW-1185">Reference proteome</keyword>
<dbReference type="RefSeq" id="WP_095579282.1">
    <property type="nucleotide sequence ID" value="NZ_JAJQQS010000016.1"/>
</dbReference>
<dbReference type="PANTHER" id="PTHR43201">
    <property type="entry name" value="ACYL-COA SYNTHETASE"/>
    <property type="match status" value="1"/>
</dbReference>
<evidence type="ECO:0000259" key="4">
    <source>
        <dbReference type="Pfam" id="PF13193"/>
    </source>
</evidence>
<dbReference type="InterPro" id="IPR042099">
    <property type="entry name" value="ANL_N_sf"/>
</dbReference>
<proteinExistence type="inferred from homology"/>
<dbReference type="Proteomes" id="UP000218944">
    <property type="component" value="Unassembled WGS sequence"/>
</dbReference>
<dbReference type="InterPro" id="IPR025110">
    <property type="entry name" value="AMP-bd_C"/>
</dbReference>
<dbReference type="Pfam" id="PF13193">
    <property type="entry name" value="AMP-binding_C"/>
    <property type="match status" value="1"/>
</dbReference>
<name>A0A2A2DEI8_9ACTN</name>
<dbReference type="AlphaFoldDB" id="A0A2A2DEI8"/>
<evidence type="ECO:0000256" key="2">
    <source>
        <dbReference type="ARBA" id="ARBA00022598"/>
    </source>
</evidence>
<organism evidence="5 6">
    <name type="scientific">Streptomyces albireticuli</name>
    <dbReference type="NCBI Taxonomy" id="1940"/>
    <lineage>
        <taxon>Bacteria</taxon>
        <taxon>Bacillati</taxon>
        <taxon>Actinomycetota</taxon>
        <taxon>Actinomycetes</taxon>
        <taxon>Kitasatosporales</taxon>
        <taxon>Streptomycetaceae</taxon>
        <taxon>Streptomyces</taxon>
    </lineage>
</organism>
<dbReference type="PROSITE" id="PS00455">
    <property type="entry name" value="AMP_BINDING"/>
    <property type="match status" value="1"/>
</dbReference>
<comment type="caution">
    <text evidence="5">The sequence shown here is derived from an EMBL/GenBank/DDBJ whole genome shotgun (WGS) entry which is preliminary data.</text>
</comment>
<dbReference type="PANTHER" id="PTHR43201:SF5">
    <property type="entry name" value="MEDIUM-CHAIN ACYL-COA LIGASE ACSF2, MITOCHONDRIAL"/>
    <property type="match status" value="1"/>
</dbReference>
<dbReference type="InterPro" id="IPR000873">
    <property type="entry name" value="AMP-dep_synth/lig_dom"/>
</dbReference>
<keyword evidence="2" id="KW-0436">Ligase</keyword>
<sequence>MPLAHRVARTAAGPDADLPAFVMDHEVLTHRELAGRAAAVAAGLRAAVPGRRRDWLADGARLLAVATGNDPCFAELLTGATAADGACAVLDPQWGPRQAEAVLDRLRPDLLVLPGGREELRGTAEALGIPVLATGGRPDGYEAWRDAHAPAGPARLLTAGRETSTFLVGFTSGTTGVPKAFRRTRGSWRASLSLGRSLPGLGADRPTLAPGPLAHGLSLYALAECLAAGAAFHGLRAFGAAAFTELLAAGGVRRLVVAPTMLTALCAAADGRAFPGVDTVVTGAAKLPPGLLPDLAKVLPNARVTEYYGASELGFITVRELGAVRDAAGAAGPDAAAGPAGGLDVGVPFPGVELQVRDGRSGTVLPPGGTGTVHVRTPLRCDGYLWDDGDGYRVDGAWATVGDMGRLGADGRLHLVGRGEMVISGGLNIYPAEVEQALTALPQIEQAVVTGVPDGYLGRVLVAVVSGPGAAALTQARLLELCRPSLARYKVPRRVYTLDEWPLTSSGKIARGLVERWVADGDARLRPLPSGDVPPSGGGRGTG</sequence>
<evidence type="ECO:0000313" key="5">
    <source>
        <dbReference type="EMBL" id="PAU49944.1"/>
    </source>
</evidence>
<dbReference type="Pfam" id="PF00501">
    <property type="entry name" value="AMP-binding"/>
    <property type="match status" value="1"/>
</dbReference>
<evidence type="ECO:0000256" key="1">
    <source>
        <dbReference type="ARBA" id="ARBA00006432"/>
    </source>
</evidence>
<feature type="domain" description="AMP-binding enzyme C-terminal" evidence="4">
    <location>
        <begin position="433"/>
        <end position="508"/>
    </location>
</feature>
<dbReference type="SUPFAM" id="SSF56801">
    <property type="entry name" value="Acetyl-CoA synthetase-like"/>
    <property type="match status" value="1"/>
</dbReference>
<dbReference type="GO" id="GO:0006631">
    <property type="term" value="P:fatty acid metabolic process"/>
    <property type="evidence" value="ECO:0007669"/>
    <property type="project" value="TreeGrafter"/>
</dbReference>
<evidence type="ECO:0000259" key="3">
    <source>
        <dbReference type="Pfam" id="PF00501"/>
    </source>
</evidence>
<reference evidence="5 6" key="1">
    <citation type="submission" date="2017-08" db="EMBL/GenBank/DDBJ databases">
        <title>Genome sequence of Streptomyces albireticuli NRRL B-1670.</title>
        <authorList>
            <person name="Graham D.E."/>
            <person name="Mahan K.M."/>
            <person name="Klingeman D.M."/>
            <person name="Hettich R.L."/>
            <person name="Parry R.J."/>
            <person name="Spain J.C."/>
        </authorList>
    </citation>
    <scope>NUCLEOTIDE SEQUENCE [LARGE SCALE GENOMIC DNA]</scope>
    <source>
        <strain evidence="5 6">NRRL B-1670</strain>
    </source>
</reference>
<gene>
    <name evidence="5" type="ORF">CK936_05270</name>
</gene>
<dbReference type="Gene3D" id="3.30.300.30">
    <property type="match status" value="1"/>
</dbReference>
<accession>A0A2A2DEI8</accession>